<feature type="compositionally biased region" description="Acidic residues" evidence="1">
    <location>
        <begin position="129"/>
        <end position="149"/>
    </location>
</feature>
<dbReference type="OrthoDB" id="7974821at2"/>
<dbReference type="Proteomes" id="UP000244755">
    <property type="component" value="Chromosome 1"/>
</dbReference>
<dbReference type="AlphaFoldDB" id="A0A2R4WLS9"/>
<dbReference type="KEGG" id="mee:DA075_17320"/>
<accession>A0A2R4WLS9</accession>
<reference evidence="2 3" key="1">
    <citation type="submission" date="2018-04" db="EMBL/GenBank/DDBJ databases">
        <title>Methylobacterium sp. PR1016A genome.</title>
        <authorList>
            <person name="Park W."/>
        </authorList>
    </citation>
    <scope>NUCLEOTIDE SEQUENCE [LARGE SCALE GENOMIC DNA]</scope>
    <source>
        <strain evidence="2 3">PR1016A</strain>
    </source>
</reference>
<dbReference type="RefSeq" id="WP_024830196.1">
    <property type="nucleotide sequence ID" value="NZ_CP028843.1"/>
</dbReference>
<proteinExistence type="predicted"/>
<protein>
    <submittedName>
        <fullName evidence="2">Uncharacterized protein</fullName>
    </submittedName>
</protein>
<keyword evidence="3" id="KW-1185">Reference proteome</keyword>
<evidence type="ECO:0000313" key="2">
    <source>
        <dbReference type="EMBL" id="AWB22455.1"/>
    </source>
</evidence>
<gene>
    <name evidence="2" type="ORF">DA075_17320</name>
</gene>
<sequence length="368" mass="40474">MEPLSYTQMIGTAFAAVRIELGLRSRTRQPDDPYPWGQQKVGARLAALKKGIAGTNAKGEALIREFLERSQVLMHKQISYAVDRAEVETFTAIMNGERARRAGRRMRSAQSVGSAEHLSLSGCHSEWGAWDDPDPEEDPWEQDDYDSPDDVPSLAAIMDGTDELDEEEPRLDLRGLYALVAASTPGWLDVDAPPPCVSARFPLCGMRIGDQWELSPLNIGELMPVLPEIGDIPSSALPAAEDEVLTWLLSDGGAGYREPIQQAIWREQARRHVWPDLLELYGLVLAIAPGGPGGTTTLEEAEVKFAYYKDWCRFPIDPVLHPVWEELVMLLPGRPWLASGAGLQAVPKGDGSDASAYEDDVHYGARST</sequence>
<evidence type="ECO:0000256" key="1">
    <source>
        <dbReference type="SAM" id="MobiDB-lite"/>
    </source>
</evidence>
<organism evidence="2 3">
    <name type="scientific">Methylobacterium currus</name>
    <dbReference type="NCBI Taxonomy" id="2051553"/>
    <lineage>
        <taxon>Bacteria</taxon>
        <taxon>Pseudomonadati</taxon>
        <taxon>Pseudomonadota</taxon>
        <taxon>Alphaproteobacteria</taxon>
        <taxon>Hyphomicrobiales</taxon>
        <taxon>Methylobacteriaceae</taxon>
        <taxon>Methylobacterium</taxon>
    </lineage>
</organism>
<name>A0A2R4WLS9_9HYPH</name>
<evidence type="ECO:0000313" key="3">
    <source>
        <dbReference type="Proteomes" id="UP000244755"/>
    </source>
</evidence>
<dbReference type="EMBL" id="CP028843">
    <property type="protein sequence ID" value="AWB22455.1"/>
    <property type="molecule type" value="Genomic_DNA"/>
</dbReference>
<feature type="region of interest" description="Disordered" evidence="1">
    <location>
        <begin position="124"/>
        <end position="149"/>
    </location>
</feature>